<reference evidence="1 2" key="1">
    <citation type="journal article" date="2022" name="Hortic Res">
        <title>A haplotype resolved chromosomal level avocado genome allows analysis of novel avocado genes.</title>
        <authorList>
            <person name="Nath O."/>
            <person name="Fletcher S.J."/>
            <person name="Hayward A."/>
            <person name="Shaw L.M."/>
            <person name="Masouleh A.K."/>
            <person name="Furtado A."/>
            <person name="Henry R.J."/>
            <person name="Mitter N."/>
        </authorList>
    </citation>
    <scope>NUCLEOTIDE SEQUENCE [LARGE SCALE GENOMIC DNA]</scope>
    <source>
        <strain evidence="2">cv. Hass</strain>
    </source>
</reference>
<keyword evidence="2" id="KW-1185">Reference proteome</keyword>
<protein>
    <submittedName>
        <fullName evidence="1">Uncharacterized protein</fullName>
    </submittedName>
</protein>
<organism evidence="1 2">
    <name type="scientific">Persea americana</name>
    <name type="common">Avocado</name>
    <dbReference type="NCBI Taxonomy" id="3435"/>
    <lineage>
        <taxon>Eukaryota</taxon>
        <taxon>Viridiplantae</taxon>
        <taxon>Streptophyta</taxon>
        <taxon>Embryophyta</taxon>
        <taxon>Tracheophyta</taxon>
        <taxon>Spermatophyta</taxon>
        <taxon>Magnoliopsida</taxon>
        <taxon>Magnoliidae</taxon>
        <taxon>Laurales</taxon>
        <taxon>Lauraceae</taxon>
        <taxon>Persea</taxon>
    </lineage>
</organism>
<name>A0ACC2K3Y4_PERAE</name>
<proteinExistence type="predicted"/>
<sequence length="560" mass="63029">MRDWWTELPDHLKDRVRAMGFGDFMSIVAFRTDRALICALSERWRDETHTFHFPPGEMTITLEDIARCWGLRVIGLPVFSWANDAKASITRLRLHRMFGARPRCCVGQIDIEWLREAYSPKRRRILNSKYSIVAFVAPHLSLLLYLLIIPPCFILEWARNQVDFLTKLRARVPDFRGLPVRGCEGGPVPTTAGARADAGEGPSSGGSRSAAGPADDDVAVVDAIESDDEVDGGYDEDAYYDQLEGELFASDDGDDKIDDGDNEDEGVRPRRVISVSFDEGSGGGAGRGDEGDVAGPSERYEWREVPVDGYARRKRVGIPCEVFPVTKKKQGRQSEVRLRRPRLVSARLGDDEHLRAFLLFFLGRCLFANATGNRASGTLIRFVQDLDKVGDYAWSVATLAFLFHSLDSRYRLQPGCKSLRGFVPILQVWVWEHIIQCRPERLPARLSCTPRALQWYPNANLRSFADILPPEMAERIKALGMRPGGDTGYSKALVGTSIIRRTRRVSDAESILRGETLRLSHLVEKKDTEIVKLRALLTAERERRREDEAIIEALADSREV</sequence>
<accession>A0ACC2K3Y4</accession>
<gene>
    <name evidence="1" type="ORF">MRB53_035128</name>
</gene>
<dbReference type="EMBL" id="CM056820">
    <property type="protein sequence ID" value="KAJ8615756.1"/>
    <property type="molecule type" value="Genomic_DNA"/>
</dbReference>
<evidence type="ECO:0000313" key="2">
    <source>
        <dbReference type="Proteomes" id="UP001234297"/>
    </source>
</evidence>
<comment type="caution">
    <text evidence="1">The sequence shown here is derived from an EMBL/GenBank/DDBJ whole genome shotgun (WGS) entry which is preliminary data.</text>
</comment>
<evidence type="ECO:0000313" key="1">
    <source>
        <dbReference type="EMBL" id="KAJ8615756.1"/>
    </source>
</evidence>
<dbReference type="Proteomes" id="UP001234297">
    <property type="component" value="Chromosome 12"/>
</dbReference>